<feature type="compositionally biased region" description="Low complexity" evidence="9">
    <location>
        <begin position="413"/>
        <end position="423"/>
    </location>
</feature>
<evidence type="ECO:0000256" key="7">
    <source>
        <dbReference type="ARBA" id="ARBA00023239"/>
    </source>
</evidence>
<dbReference type="PANTHER" id="PTHR31683:SF18">
    <property type="entry name" value="PECTATE LYASE 21-RELATED"/>
    <property type="match status" value="1"/>
</dbReference>
<dbReference type="SMART" id="SM00656">
    <property type="entry name" value="Amb_all"/>
    <property type="match status" value="1"/>
</dbReference>
<reference evidence="11 12" key="1">
    <citation type="journal article" date="2018" name="Cell">
        <title>The Chara Genome: Secondary Complexity and Implications for Plant Terrestrialization.</title>
        <authorList>
            <person name="Nishiyama T."/>
            <person name="Sakayama H."/>
            <person name="Vries J.D."/>
            <person name="Buschmann H."/>
            <person name="Saint-Marcoux D."/>
            <person name="Ullrich K.K."/>
            <person name="Haas F.B."/>
            <person name="Vanderstraeten L."/>
            <person name="Becker D."/>
            <person name="Lang D."/>
            <person name="Vosolsobe S."/>
            <person name="Rombauts S."/>
            <person name="Wilhelmsson P.K.I."/>
            <person name="Janitza P."/>
            <person name="Kern R."/>
            <person name="Heyl A."/>
            <person name="Rumpler F."/>
            <person name="Villalobos L.I.A.C."/>
            <person name="Clay J.M."/>
            <person name="Skokan R."/>
            <person name="Toyoda A."/>
            <person name="Suzuki Y."/>
            <person name="Kagoshima H."/>
            <person name="Schijlen E."/>
            <person name="Tajeshwar N."/>
            <person name="Catarino B."/>
            <person name="Hetherington A.J."/>
            <person name="Saltykova A."/>
            <person name="Bonnot C."/>
            <person name="Breuninger H."/>
            <person name="Symeonidi A."/>
            <person name="Radhakrishnan G.V."/>
            <person name="Van Nieuwerburgh F."/>
            <person name="Deforce D."/>
            <person name="Chang C."/>
            <person name="Karol K.G."/>
            <person name="Hedrich R."/>
            <person name="Ulvskov P."/>
            <person name="Glockner G."/>
            <person name="Delwiche C.F."/>
            <person name="Petrasek J."/>
            <person name="Van de Peer Y."/>
            <person name="Friml J."/>
            <person name="Beilby M."/>
            <person name="Dolan L."/>
            <person name="Kohara Y."/>
            <person name="Sugano S."/>
            <person name="Fujiyama A."/>
            <person name="Delaux P.-M."/>
            <person name="Quint M."/>
            <person name="TheiBen G."/>
            <person name="Hagemann M."/>
            <person name="Harholt J."/>
            <person name="Dunand C."/>
            <person name="Zachgo S."/>
            <person name="Langdale J."/>
            <person name="Maumus F."/>
            <person name="Straeten D.V.D."/>
            <person name="Gould S.B."/>
            <person name="Rensing S.A."/>
        </authorList>
    </citation>
    <scope>NUCLEOTIDE SEQUENCE [LARGE SCALE GENOMIC DNA]</scope>
    <source>
        <strain evidence="11 12">S276</strain>
    </source>
</reference>
<sequence length="964" mass="104226">MKGSRKVRPAMNGMRAVEDIRTHSEISSPRKREVGVLVHHPLAWRVLLPDVPRVRGDSQVDSYLSSSLAQMDLASQALEDIRRGVEGGPCERDLREAWRSVADAKRASLQEQYVMAIASLSRAQTLSAMCLNALEADQYKGDILRGYTLPKGIYRLVQTVIEYIVNSKDFLIKTYEIVGGEMSQQQPQTNAAFRAPIADAAKSIADSRTAVNSPLLFEASKPTAMTGSPTVVRASVSPLTAAEVVVGNGHAKGNLSDLRLPAVFDAAKSIDDSLNPVLSMRDDAEPSGGGFRANSKAKTLGAGDAQFDDHQSSHSGASSAASNEMDGLAEDDDDAKNSALSKLLVSTLPDSKAKTLAAGHTQSDDRLSSHSVASSAASNTADGLAEEDDDAQNSGAMHWGIAAKSIRESNKASQSESTTQISQEMDKSPASGGDRQGPPVAGKDDHKNRKSEKNEDNTEDVDVEGPVRRWGGTGAGGGKRAPNKKDEKVVMARKHGDEYAWSRLSTATTDDHGDLPSHPSQNDASAVKARPGADTSATRPETPPGHGPVAGRTPPHPRNDTSHLERAANSDFSLRKPSEKPKPEDVKRNSDDEEENNWEGSKGNSSEEEEEEETETVSHKRKKPSKPEPDLGVHPEKGDFIVRNFVDECVKSKANIKGLADCGFGYGRNAQGGRGGEVYEVTSTADNPSKPAEGTLRYACQQERPLWIIFTEKVMNFKPIEQIKVSSHKTIDGRGSKVTITNAGLSLKGVKNVIIHNLIVEKCNDGTDMDAIHVEGSQHVWVNHLSLSESADGLADFTHQSTDVTISNCKLTNHDKGVLLGHDDSKVEDRDMRVTVSHNWFGPGLRQRMPRGRFGIIHVFNNLYSKWEIYALGGSAGFMSEGNYFDAGSSKGVTKLIGVGDVLNTAVFMSYGDALLNGARFENMSKTEKRPFDPAYPYKVLMPTQAMASMIENSAGWQDVPLPR</sequence>
<dbReference type="Pfam" id="PF00544">
    <property type="entry name" value="Pectate_lyase_4"/>
    <property type="match status" value="1"/>
</dbReference>
<keyword evidence="6 8" id="KW-0106">Calcium</keyword>
<evidence type="ECO:0000256" key="4">
    <source>
        <dbReference type="ARBA" id="ARBA00022723"/>
    </source>
</evidence>
<keyword evidence="4 8" id="KW-0479">Metal-binding</keyword>
<dbReference type="SUPFAM" id="SSF51126">
    <property type="entry name" value="Pectin lyase-like"/>
    <property type="match status" value="1"/>
</dbReference>
<feature type="region of interest" description="Disordered" evidence="9">
    <location>
        <begin position="406"/>
        <end position="636"/>
    </location>
</feature>
<dbReference type="GO" id="GO:0030570">
    <property type="term" value="F:pectate lyase activity"/>
    <property type="evidence" value="ECO:0007669"/>
    <property type="project" value="UniProtKB-EC"/>
</dbReference>
<evidence type="ECO:0000256" key="3">
    <source>
        <dbReference type="ARBA" id="ARBA00012272"/>
    </source>
</evidence>
<feature type="domain" description="Pectate lyase" evidence="10">
    <location>
        <begin position="714"/>
        <end position="891"/>
    </location>
</feature>
<dbReference type="STRING" id="69332.A0A388L015"/>
<feature type="compositionally biased region" description="Acidic residues" evidence="9">
    <location>
        <begin position="606"/>
        <end position="615"/>
    </location>
</feature>
<evidence type="ECO:0000313" key="12">
    <source>
        <dbReference type="Proteomes" id="UP000265515"/>
    </source>
</evidence>
<dbReference type="InterPro" id="IPR011050">
    <property type="entry name" value="Pectin_lyase_fold/virulence"/>
</dbReference>
<dbReference type="InterPro" id="IPR018082">
    <property type="entry name" value="AmbAllergen"/>
</dbReference>
<evidence type="ECO:0000256" key="1">
    <source>
        <dbReference type="ARBA" id="ARBA00000695"/>
    </source>
</evidence>
<dbReference type="InterPro" id="IPR002022">
    <property type="entry name" value="Pec_lyase"/>
</dbReference>
<dbReference type="EC" id="4.2.2.2" evidence="3 8"/>
<gene>
    <name evidence="11" type="ORF">CBR_g20174</name>
</gene>
<feature type="compositionally biased region" description="Low complexity" evidence="9">
    <location>
        <begin position="369"/>
        <end position="378"/>
    </location>
</feature>
<feature type="compositionally biased region" description="Basic and acidic residues" evidence="9">
    <location>
        <begin position="625"/>
        <end position="636"/>
    </location>
</feature>
<dbReference type="InterPro" id="IPR012334">
    <property type="entry name" value="Pectin_lyas_fold"/>
</dbReference>
<accession>A0A388L015</accession>
<feature type="compositionally biased region" description="Low complexity" evidence="9">
    <location>
        <begin position="313"/>
        <end position="322"/>
    </location>
</feature>
<dbReference type="UniPathway" id="UPA00545">
    <property type="reaction ID" value="UER00824"/>
</dbReference>
<proteinExistence type="inferred from homology"/>
<dbReference type="OrthoDB" id="1637350at2759"/>
<evidence type="ECO:0000256" key="2">
    <source>
        <dbReference type="ARBA" id="ARBA00005220"/>
    </source>
</evidence>
<comment type="similarity">
    <text evidence="8">Belongs to the polysaccharide lyase 1 family.</text>
</comment>
<keyword evidence="5" id="KW-0732">Signal</keyword>
<dbReference type="Proteomes" id="UP000265515">
    <property type="component" value="Unassembled WGS sequence"/>
</dbReference>
<evidence type="ECO:0000256" key="5">
    <source>
        <dbReference type="ARBA" id="ARBA00022729"/>
    </source>
</evidence>
<comment type="catalytic activity">
    <reaction evidence="1 8">
        <text>Eliminative cleavage of (1-&gt;4)-alpha-D-galacturonan to give oligosaccharides with 4-deoxy-alpha-D-galact-4-enuronosyl groups at their non-reducing ends.</text>
        <dbReference type="EC" id="4.2.2.2"/>
    </reaction>
</comment>
<dbReference type="InterPro" id="IPR045032">
    <property type="entry name" value="PEL"/>
</dbReference>
<keyword evidence="12" id="KW-1185">Reference proteome</keyword>
<feature type="region of interest" description="Disordered" evidence="9">
    <location>
        <begin position="277"/>
        <end position="296"/>
    </location>
</feature>
<feature type="region of interest" description="Disordered" evidence="9">
    <location>
        <begin position="355"/>
        <end position="392"/>
    </location>
</feature>
<dbReference type="PRINTS" id="PR00807">
    <property type="entry name" value="AMBALLERGEN"/>
</dbReference>
<comment type="caution">
    <text evidence="11">The sequence shown here is derived from an EMBL/GenBank/DDBJ whole genome shotgun (WGS) entry which is preliminary data.</text>
</comment>
<dbReference type="GO" id="GO:0046872">
    <property type="term" value="F:metal ion binding"/>
    <property type="evidence" value="ECO:0007669"/>
    <property type="project" value="UniProtKB-KW"/>
</dbReference>
<dbReference type="EMBL" id="BFEA01000226">
    <property type="protein sequence ID" value="GBG75543.1"/>
    <property type="molecule type" value="Genomic_DNA"/>
</dbReference>
<comment type="cofactor">
    <cofactor evidence="8">
        <name>Ca(2+)</name>
        <dbReference type="ChEBI" id="CHEBI:29108"/>
    </cofactor>
    <text evidence="8">Binds 1 Ca(2+) ion. Required for its activity.</text>
</comment>
<dbReference type="AlphaFoldDB" id="A0A388L015"/>
<evidence type="ECO:0000256" key="9">
    <source>
        <dbReference type="SAM" id="MobiDB-lite"/>
    </source>
</evidence>
<evidence type="ECO:0000313" key="11">
    <source>
        <dbReference type="EMBL" id="GBG75543.1"/>
    </source>
</evidence>
<protein>
    <recommendedName>
        <fullName evidence="3 8">Pectate lyase</fullName>
        <ecNumber evidence="3 8">4.2.2.2</ecNumber>
    </recommendedName>
</protein>
<feature type="compositionally biased region" description="Basic and acidic residues" evidence="9">
    <location>
        <begin position="442"/>
        <end position="456"/>
    </location>
</feature>
<dbReference type="Gene3D" id="2.160.20.10">
    <property type="entry name" value="Single-stranded right-handed beta-helix, Pectin lyase-like"/>
    <property type="match status" value="1"/>
</dbReference>
<evidence type="ECO:0000256" key="6">
    <source>
        <dbReference type="ARBA" id="ARBA00022837"/>
    </source>
</evidence>
<feature type="compositionally biased region" description="Basic and acidic residues" evidence="9">
    <location>
        <begin position="557"/>
        <end position="590"/>
    </location>
</feature>
<feature type="compositionally biased region" description="Basic and acidic residues" evidence="9">
    <location>
        <begin position="483"/>
        <end position="500"/>
    </location>
</feature>
<name>A0A388L015_CHABU</name>
<dbReference type="PANTHER" id="PTHR31683">
    <property type="entry name" value="PECTATE LYASE 18-RELATED"/>
    <property type="match status" value="1"/>
</dbReference>
<evidence type="ECO:0000256" key="8">
    <source>
        <dbReference type="RuleBase" id="RU361123"/>
    </source>
</evidence>
<organism evidence="11 12">
    <name type="scientific">Chara braunii</name>
    <name type="common">Braun's stonewort</name>
    <dbReference type="NCBI Taxonomy" id="69332"/>
    <lineage>
        <taxon>Eukaryota</taxon>
        <taxon>Viridiplantae</taxon>
        <taxon>Streptophyta</taxon>
        <taxon>Charophyceae</taxon>
        <taxon>Charales</taxon>
        <taxon>Characeae</taxon>
        <taxon>Chara</taxon>
    </lineage>
</organism>
<keyword evidence="7 8" id="KW-0456">Lyase</keyword>
<feature type="region of interest" description="Disordered" evidence="9">
    <location>
        <begin position="303"/>
        <end position="334"/>
    </location>
</feature>
<comment type="pathway">
    <text evidence="2 8">Glycan metabolism; pectin degradation; 2-dehydro-3-deoxy-D-gluconate from pectin: step 2/5.</text>
</comment>
<evidence type="ECO:0000259" key="10">
    <source>
        <dbReference type="SMART" id="SM00656"/>
    </source>
</evidence>
<dbReference type="Gramene" id="GBG75543">
    <property type="protein sequence ID" value="GBG75543"/>
    <property type="gene ID" value="CBR_g20174"/>
</dbReference>
<dbReference type="GO" id="GO:0045490">
    <property type="term" value="P:pectin catabolic process"/>
    <property type="evidence" value="ECO:0007669"/>
    <property type="project" value="UniProtKB-UniPathway"/>
</dbReference>